<comment type="caution">
    <text evidence="2">The sequence shown here is derived from an EMBL/GenBank/DDBJ whole genome shotgun (WGS) entry which is preliminary data.</text>
</comment>
<evidence type="ECO:0008006" key="4">
    <source>
        <dbReference type="Google" id="ProtNLM"/>
    </source>
</evidence>
<sequence>MSLTARLIAAAALVSCAAGCTAAPGEAKPPPVEFTQDMAESTLAKIVSGVAENGVAGFCSRHVRGTDTCATLLDAALRSCLLPGGKPEVKRAVRIPQKGHSEGGWLLELHGRTMDGQRYVSEFFAVRPGNGPPQAAFGVYWTGLGLDESPFGPDNTKVPQNACPGKEATRYISQPWVSR</sequence>
<dbReference type="Proteomes" id="UP000660454">
    <property type="component" value="Unassembled WGS sequence"/>
</dbReference>
<keyword evidence="1" id="KW-0732">Signal</keyword>
<gene>
    <name evidence="2" type="ORF">Msi02_07810</name>
</gene>
<dbReference type="EMBL" id="BOOF01000003">
    <property type="protein sequence ID" value="GIH59964.1"/>
    <property type="molecule type" value="Genomic_DNA"/>
</dbReference>
<dbReference type="RefSeq" id="WP_204047086.1">
    <property type="nucleotide sequence ID" value="NZ_BOOF01000003.1"/>
</dbReference>
<proteinExistence type="predicted"/>
<feature type="chain" id="PRO_5046422473" description="DUF3558 domain-containing protein" evidence="1">
    <location>
        <begin position="23"/>
        <end position="179"/>
    </location>
</feature>
<evidence type="ECO:0000313" key="3">
    <source>
        <dbReference type="Proteomes" id="UP000660454"/>
    </source>
</evidence>
<organism evidence="2 3">
    <name type="scientific">Microbispora siamensis</name>
    <dbReference type="NCBI Taxonomy" id="564413"/>
    <lineage>
        <taxon>Bacteria</taxon>
        <taxon>Bacillati</taxon>
        <taxon>Actinomycetota</taxon>
        <taxon>Actinomycetes</taxon>
        <taxon>Streptosporangiales</taxon>
        <taxon>Streptosporangiaceae</taxon>
        <taxon>Microbispora</taxon>
    </lineage>
</organism>
<reference evidence="2 3" key="1">
    <citation type="submission" date="2021-01" db="EMBL/GenBank/DDBJ databases">
        <title>Whole genome shotgun sequence of Microbispora siamensis NBRC 104113.</title>
        <authorList>
            <person name="Komaki H."/>
            <person name="Tamura T."/>
        </authorList>
    </citation>
    <scope>NUCLEOTIDE SEQUENCE [LARGE SCALE GENOMIC DNA]</scope>
    <source>
        <strain evidence="2 3">NBRC 104113</strain>
    </source>
</reference>
<keyword evidence="3" id="KW-1185">Reference proteome</keyword>
<evidence type="ECO:0000313" key="2">
    <source>
        <dbReference type="EMBL" id="GIH59964.1"/>
    </source>
</evidence>
<name>A0ABQ4GEZ1_9ACTN</name>
<feature type="signal peptide" evidence="1">
    <location>
        <begin position="1"/>
        <end position="22"/>
    </location>
</feature>
<accession>A0ABQ4GEZ1</accession>
<protein>
    <recommendedName>
        <fullName evidence="4">DUF3558 domain-containing protein</fullName>
    </recommendedName>
</protein>
<evidence type="ECO:0000256" key="1">
    <source>
        <dbReference type="SAM" id="SignalP"/>
    </source>
</evidence>